<gene>
    <name evidence="1" type="ORF">C2E16_03710</name>
</gene>
<proteinExistence type="predicted"/>
<organism evidence="1 2">
    <name type="scientific">Mixta calida</name>
    <dbReference type="NCBI Taxonomy" id="665913"/>
    <lineage>
        <taxon>Bacteria</taxon>
        <taxon>Pseudomonadati</taxon>
        <taxon>Pseudomonadota</taxon>
        <taxon>Gammaproteobacteria</taxon>
        <taxon>Enterobacterales</taxon>
        <taxon>Erwiniaceae</taxon>
        <taxon>Mixta</taxon>
    </lineage>
</organism>
<reference evidence="1 2" key="1">
    <citation type="submission" date="2018-01" db="EMBL/GenBank/DDBJ databases">
        <title>Complete and assembled Genome of Pantoea calida DSM22759T.</title>
        <authorList>
            <person name="Stevens M.J.A."/>
            <person name="Zurfluh K."/>
            <person name="Stephan R."/>
        </authorList>
    </citation>
    <scope>NUCLEOTIDE SEQUENCE [LARGE SCALE GENOMIC DNA]</scope>
    <source>
        <strain evidence="1 2">DSM 22759</strain>
    </source>
</reference>
<dbReference type="InterPro" id="IPR029058">
    <property type="entry name" value="AB_hydrolase_fold"/>
</dbReference>
<dbReference type="Pfam" id="PF13665">
    <property type="entry name" value="Tox-PAAR-like"/>
    <property type="match status" value="1"/>
</dbReference>
<dbReference type="RefSeq" id="WP_084971446.1">
    <property type="nucleotide sequence ID" value="NZ_CP026378.1"/>
</dbReference>
<dbReference type="SUPFAM" id="SSF53474">
    <property type="entry name" value="alpha/beta-Hydrolases"/>
    <property type="match status" value="1"/>
</dbReference>
<evidence type="ECO:0000313" key="2">
    <source>
        <dbReference type="Proteomes" id="UP000237673"/>
    </source>
</evidence>
<keyword evidence="2" id="KW-1185">Reference proteome</keyword>
<accession>A0ABM6RXG2</accession>
<dbReference type="EMBL" id="CP026378">
    <property type="protein sequence ID" value="AUY24107.1"/>
    <property type="molecule type" value="Genomic_DNA"/>
</dbReference>
<protein>
    <submittedName>
        <fullName evidence="1">DUF4150 domain-containing protein</fullName>
    </submittedName>
</protein>
<dbReference type="Proteomes" id="UP000237673">
    <property type="component" value="Chromosome"/>
</dbReference>
<dbReference type="Pfam" id="PF26363">
    <property type="entry name" value="Phospholipase-like"/>
    <property type="match status" value="1"/>
</dbReference>
<evidence type="ECO:0000313" key="1">
    <source>
        <dbReference type="EMBL" id="AUY24107.1"/>
    </source>
</evidence>
<sequence>MAENYAARKEGQYKIVGLAPDVCFTPGMSNPVPYPVISTLAPAKNTVDSVLFNGNPAFVHDGSFSPVTIGDAAGSNKGVVSGTVEGDCWSIEHSPDTWVGGLPLNRVQDLFAMNGKAMGGRGGNLTKKEAWERRKQLIAKGKQSSNPKVRAAAERLDLNNTGIEKARLADYIYEPRNPALPVPPVPEGWKDISDDPEALAKFSLKPANLNIPGEPGFRSRVYVPDENVFGKDMSASVVFRGTRMEEGVDWKNNFQQGVNMQSKYYKQSVQIGNAVQRSPTPVDIVGHSLGGGLASSASRASGKPGWTFNAAGLHKETVRKYGGSEFTPEKGKEYITAYRVKGEVLTSIQEPGFWGGAGILLGTSIAGAGLLGIGILNAPAAVGTHHDLEGGTGNIVDKHGMDQVIRCIEQEKATDEALLSAQ</sequence>
<dbReference type="GeneID" id="84632836"/>
<name>A0ABM6RXG2_9GAMM</name>